<comment type="caution">
    <text evidence="10">The sequence shown here is derived from an EMBL/GenBank/DDBJ whole genome shotgun (WGS) entry which is preliminary data.</text>
</comment>
<dbReference type="Gene3D" id="1.10.287.130">
    <property type="match status" value="1"/>
</dbReference>
<dbReference type="Pfam" id="PF00512">
    <property type="entry name" value="HisKA"/>
    <property type="match status" value="1"/>
</dbReference>
<keyword evidence="4" id="KW-0808">Transferase</keyword>
<dbReference type="PROSITE" id="PS50110">
    <property type="entry name" value="RESPONSE_REGULATORY"/>
    <property type="match status" value="1"/>
</dbReference>
<dbReference type="Pfam" id="PF00072">
    <property type="entry name" value="Response_reg"/>
    <property type="match status" value="1"/>
</dbReference>
<feature type="region of interest" description="Disordered" evidence="7">
    <location>
        <begin position="437"/>
        <end position="479"/>
    </location>
</feature>
<feature type="compositionally biased region" description="Low complexity" evidence="7">
    <location>
        <begin position="450"/>
        <end position="468"/>
    </location>
</feature>
<dbReference type="SMART" id="SM00448">
    <property type="entry name" value="REC"/>
    <property type="match status" value="1"/>
</dbReference>
<name>A0ABR3X423_9EURO</name>
<proteinExistence type="predicted"/>
<protein>
    <recommendedName>
        <fullName evidence="2">histidine kinase</fullName>
        <ecNumber evidence="2">2.7.13.3</ecNumber>
    </recommendedName>
</protein>
<dbReference type="Gene3D" id="3.30.565.10">
    <property type="entry name" value="Histidine kinase-like ATPase, C-terminal domain"/>
    <property type="match status" value="1"/>
</dbReference>
<dbReference type="InterPro" id="IPR003661">
    <property type="entry name" value="HisK_dim/P_dom"/>
</dbReference>
<evidence type="ECO:0000313" key="11">
    <source>
        <dbReference type="Proteomes" id="UP001583193"/>
    </source>
</evidence>
<dbReference type="CDD" id="cd00082">
    <property type="entry name" value="HisKA"/>
    <property type="match status" value="1"/>
</dbReference>
<gene>
    <name evidence="10" type="ORF">Plec18167_007513</name>
</gene>
<feature type="region of interest" description="Disordered" evidence="7">
    <location>
        <begin position="236"/>
        <end position="313"/>
    </location>
</feature>
<dbReference type="Proteomes" id="UP001583193">
    <property type="component" value="Unassembled WGS sequence"/>
</dbReference>
<dbReference type="Pfam" id="PF02518">
    <property type="entry name" value="HATPase_c"/>
    <property type="match status" value="1"/>
</dbReference>
<dbReference type="InterPro" id="IPR003594">
    <property type="entry name" value="HATPase_dom"/>
</dbReference>
<dbReference type="PANTHER" id="PTHR43047:SF72">
    <property type="entry name" value="OSMOSENSING HISTIDINE PROTEIN KINASE SLN1"/>
    <property type="match status" value="1"/>
</dbReference>
<keyword evidence="11" id="KW-1185">Reference proteome</keyword>
<dbReference type="PRINTS" id="PR00344">
    <property type="entry name" value="BCTRLSENSOR"/>
</dbReference>
<dbReference type="SMART" id="SM00388">
    <property type="entry name" value="HisKA"/>
    <property type="match status" value="1"/>
</dbReference>
<dbReference type="EMBL" id="JAVDPF010000031">
    <property type="protein sequence ID" value="KAL1870379.1"/>
    <property type="molecule type" value="Genomic_DNA"/>
</dbReference>
<evidence type="ECO:0000256" key="4">
    <source>
        <dbReference type="ARBA" id="ARBA00022679"/>
    </source>
</evidence>
<evidence type="ECO:0000256" key="3">
    <source>
        <dbReference type="ARBA" id="ARBA00022553"/>
    </source>
</evidence>
<evidence type="ECO:0000256" key="7">
    <source>
        <dbReference type="SAM" id="MobiDB-lite"/>
    </source>
</evidence>
<dbReference type="PROSITE" id="PS50109">
    <property type="entry name" value="HIS_KIN"/>
    <property type="match status" value="1"/>
</dbReference>
<sequence length="1270" mass="138735">MDVKTTTGDNHPDERRVRELYRYFQPSNPAALNEGCEIYPDDLVTEATAAASVLVDAVGDRSSPNATLTSLAQLAALRLNAQRALIRTLNLSDPSKYEHEEDALWTGCSAVSRKGKLCETTIALPPSERDQYSFHIVNDLSEEDAYKKLPLPPPSCGFRFYAGTPLTTAKKQNIGTFFVLDTKPRNGLTDSEKSTLGTLATLVMDYLRVSRQASEGRRASRLSRGLACFVEGSSSLVDTPSAKSLKLPTPLTSVAGSRAESLRTNTPTLSSRGRGSNPESGAGRSRSGGAELEMCSTVSEEKAETGSSDITLPEWLNNKGEAKVRPEEVHGNLWAFRRAANLLRESLEIEQEGGVIFLESSTSPWLDVDSGREDYFGDAMAPAPVLAVSTNGEPFAPEPGSTASCEAANFSRRFLQQLLKRYPKGKVWSFHEDRSLFTSDDEKSQEESQGEAQEGPQSPTKPPSIKTPKTPEVKAKEKKKWKSTETAMLNAYFPGANQILFVPLWNPASSQWFAGCFCWTRTQTQVFSASVELSSVLGFGSSIMAECSRVESLIADRQKGDFIGSISHELRSPLHGILAAAEFLDGTHLNDFQKSLLDTINACGRTLLDTMNQVLDFSKIVALEKSWRLMRRSKDTPREIKSSENISAYLDTYVATDVALLAEEVVEGVCLGHSYGRVTTTGSMALSNDNSVRSLSQLREASDRPGLQIVLDVANGDWTYKTQPGALRRIIMNIFGNAMKYTDKGRITVRLESTVKGSSTPSTPTGSNPKEIVVLTVIDTGKGISEEFLRGRLYTPFAQEDTLAVGTGLGLSIVRSIVKTLGGSIHIRSRPGEGTTVRVSLPLGRPAVDDVVPETPRLQRSPKDTNVALRQLQESYKGRKVAIYGYSSESVHADSNRLSILARYVTDWFSLDLVNWPPTSPIDVLIVDEDIAVEDVKRQSPAYLPSVLILSSNSINYTRTTRDWTPLAAFVDFVHRPTGPHKLSRGILRCLKRSRPPSATSNVVDDERATLLENAASTGLTPNEGLPPDDELKTGAKSSETSQQSEIASPAVGVTSPEATGVAHATSLTSSGDSLRSLEIREGRFARRSLPMVPTVDTNNLRPARAPTPSLSRKGSSTGSERATRVLVVDDNRINLRLMLTFMKKRDFAVLDAAENGKMAVDAVERMQEGYNIIFMDISMPVMNGFEATRAIRALEKERDGCGPATIIALTGLTSARDETEALSSGVDLFLTKPISFKEVSRLLDEWQQKPREELLSPSFSGDKEQEKTS</sequence>
<evidence type="ECO:0000256" key="5">
    <source>
        <dbReference type="ARBA" id="ARBA00022777"/>
    </source>
</evidence>
<feature type="modified residue" description="4-aspartylphosphate" evidence="6">
    <location>
        <position position="1177"/>
    </location>
</feature>
<feature type="region of interest" description="Disordered" evidence="7">
    <location>
        <begin position="1089"/>
        <end position="1121"/>
    </location>
</feature>
<feature type="compositionally biased region" description="Polar residues" evidence="7">
    <location>
        <begin position="262"/>
        <end position="279"/>
    </location>
</feature>
<dbReference type="Gene3D" id="3.40.50.2300">
    <property type="match status" value="1"/>
</dbReference>
<dbReference type="InterPro" id="IPR036890">
    <property type="entry name" value="HATPase_C_sf"/>
</dbReference>
<feature type="region of interest" description="Disordered" evidence="7">
    <location>
        <begin position="1014"/>
        <end position="1055"/>
    </location>
</feature>
<dbReference type="SUPFAM" id="SSF47384">
    <property type="entry name" value="Homodimeric domain of signal transducing histidine kinase"/>
    <property type="match status" value="1"/>
</dbReference>
<keyword evidence="5" id="KW-0418">Kinase</keyword>
<keyword evidence="3 6" id="KW-0597">Phosphoprotein</keyword>
<evidence type="ECO:0000313" key="10">
    <source>
        <dbReference type="EMBL" id="KAL1870379.1"/>
    </source>
</evidence>
<feature type="domain" description="Histidine kinase" evidence="8">
    <location>
        <begin position="565"/>
        <end position="845"/>
    </location>
</feature>
<dbReference type="InterPro" id="IPR004358">
    <property type="entry name" value="Sig_transdc_His_kin-like_C"/>
</dbReference>
<dbReference type="PANTHER" id="PTHR43047">
    <property type="entry name" value="TWO-COMPONENT HISTIDINE PROTEIN KINASE"/>
    <property type="match status" value="1"/>
</dbReference>
<dbReference type="SUPFAM" id="SSF52172">
    <property type="entry name" value="CheY-like"/>
    <property type="match status" value="1"/>
</dbReference>
<dbReference type="CDD" id="cd17546">
    <property type="entry name" value="REC_hyHK_CKI1_RcsC-like"/>
    <property type="match status" value="1"/>
</dbReference>
<dbReference type="SUPFAM" id="SSF55781">
    <property type="entry name" value="GAF domain-like"/>
    <property type="match status" value="1"/>
</dbReference>
<evidence type="ECO:0000259" key="8">
    <source>
        <dbReference type="PROSITE" id="PS50109"/>
    </source>
</evidence>
<feature type="compositionally biased region" description="Low complexity" evidence="7">
    <location>
        <begin position="280"/>
        <end position="290"/>
    </location>
</feature>
<evidence type="ECO:0000256" key="6">
    <source>
        <dbReference type="PROSITE-ProRule" id="PRU00169"/>
    </source>
</evidence>
<feature type="compositionally biased region" description="Basic and acidic residues" evidence="7">
    <location>
        <begin position="437"/>
        <end position="446"/>
    </location>
</feature>
<feature type="domain" description="Response regulatory" evidence="9">
    <location>
        <begin position="1125"/>
        <end position="1248"/>
    </location>
</feature>
<evidence type="ECO:0000256" key="1">
    <source>
        <dbReference type="ARBA" id="ARBA00000085"/>
    </source>
</evidence>
<accession>A0ABR3X423</accession>
<reference evidence="10 11" key="1">
    <citation type="journal article" date="2024" name="IMA Fungus">
        <title>IMA Genome - F19 : A genome assembly and annotation guide to empower mycologists, including annotated draft genome sequences of Ceratocystis pirilliformis, Diaporthe australafricana, Fusarium ophioides, Paecilomyces lecythidis, and Sporothrix stenoceras.</title>
        <authorList>
            <person name="Aylward J."/>
            <person name="Wilson A.M."/>
            <person name="Visagie C.M."/>
            <person name="Spraker J."/>
            <person name="Barnes I."/>
            <person name="Buitendag C."/>
            <person name="Ceriani C."/>
            <person name="Del Mar Angel L."/>
            <person name="du Plessis D."/>
            <person name="Fuchs T."/>
            <person name="Gasser K."/>
            <person name="Kramer D."/>
            <person name="Li W."/>
            <person name="Munsamy K."/>
            <person name="Piso A."/>
            <person name="Price J.L."/>
            <person name="Sonnekus B."/>
            <person name="Thomas C."/>
            <person name="van der Nest A."/>
            <person name="van Dijk A."/>
            <person name="van Heerden A."/>
            <person name="van Vuuren N."/>
            <person name="Yilmaz N."/>
            <person name="Duong T.A."/>
            <person name="van der Merwe N.A."/>
            <person name="Wingfield M.J."/>
            <person name="Wingfield B.D."/>
        </authorList>
    </citation>
    <scope>NUCLEOTIDE SEQUENCE [LARGE SCALE GENOMIC DNA]</scope>
    <source>
        <strain evidence="10 11">CMW 18167</strain>
    </source>
</reference>
<dbReference type="InterPro" id="IPR005467">
    <property type="entry name" value="His_kinase_dom"/>
</dbReference>
<organism evidence="10 11">
    <name type="scientific">Paecilomyces lecythidis</name>
    <dbReference type="NCBI Taxonomy" id="3004212"/>
    <lineage>
        <taxon>Eukaryota</taxon>
        <taxon>Fungi</taxon>
        <taxon>Dikarya</taxon>
        <taxon>Ascomycota</taxon>
        <taxon>Pezizomycotina</taxon>
        <taxon>Eurotiomycetes</taxon>
        <taxon>Eurotiomycetidae</taxon>
        <taxon>Eurotiales</taxon>
        <taxon>Thermoascaceae</taxon>
        <taxon>Paecilomyces</taxon>
    </lineage>
</organism>
<feature type="compositionally biased region" description="Polar residues" evidence="7">
    <location>
        <begin position="1036"/>
        <end position="1047"/>
    </location>
</feature>
<comment type="catalytic activity">
    <reaction evidence="1">
        <text>ATP + protein L-histidine = ADP + protein N-phospho-L-histidine.</text>
        <dbReference type="EC" id="2.7.13.3"/>
    </reaction>
</comment>
<dbReference type="SUPFAM" id="SSF55874">
    <property type="entry name" value="ATPase domain of HSP90 chaperone/DNA topoisomerase II/histidine kinase"/>
    <property type="match status" value="1"/>
</dbReference>
<feature type="compositionally biased region" description="Polar residues" evidence="7">
    <location>
        <begin position="1109"/>
        <end position="1121"/>
    </location>
</feature>
<dbReference type="InterPro" id="IPR001789">
    <property type="entry name" value="Sig_transdc_resp-reg_receiver"/>
</dbReference>
<dbReference type="InterPro" id="IPR036097">
    <property type="entry name" value="HisK_dim/P_sf"/>
</dbReference>
<dbReference type="SMART" id="SM00387">
    <property type="entry name" value="HATPase_c"/>
    <property type="match status" value="1"/>
</dbReference>
<dbReference type="EC" id="2.7.13.3" evidence="2"/>
<dbReference type="InterPro" id="IPR011006">
    <property type="entry name" value="CheY-like_superfamily"/>
</dbReference>
<evidence type="ECO:0000259" key="9">
    <source>
        <dbReference type="PROSITE" id="PS50110"/>
    </source>
</evidence>
<evidence type="ECO:0000256" key="2">
    <source>
        <dbReference type="ARBA" id="ARBA00012438"/>
    </source>
</evidence>